<gene>
    <name evidence="1" type="ORF">N8I77_001277</name>
</gene>
<proteinExistence type="predicted"/>
<evidence type="ECO:0008006" key="3">
    <source>
        <dbReference type="Google" id="ProtNLM"/>
    </source>
</evidence>
<keyword evidence="2" id="KW-1185">Reference proteome</keyword>
<dbReference type="InterPro" id="IPR039470">
    <property type="entry name" value="Nuc_deoxyri_tr2"/>
</dbReference>
<dbReference type="Pfam" id="PF15891">
    <property type="entry name" value="Nuc_deoxyri_tr2"/>
    <property type="match status" value="1"/>
</dbReference>
<organism evidence="1 2">
    <name type="scientific">Phomopsis amygdali</name>
    <name type="common">Fusicoccum amygdali</name>
    <dbReference type="NCBI Taxonomy" id="1214568"/>
    <lineage>
        <taxon>Eukaryota</taxon>
        <taxon>Fungi</taxon>
        <taxon>Dikarya</taxon>
        <taxon>Ascomycota</taxon>
        <taxon>Pezizomycotina</taxon>
        <taxon>Sordariomycetes</taxon>
        <taxon>Sordariomycetidae</taxon>
        <taxon>Diaporthales</taxon>
        <taxon>Diaporthaceae</taxon>
        <taxon>Diaporthe</taxon>
    </lineage>
</organism>
<reference evidence="1" key="1">
    <citation type="submission" date="2023-06" db="EMBL/GenBank/DDBJ databases">
        <authorList>
            <person name="Noh H."/>
        </authorList>
    </citation>
    <scope>NUCLEOTIDE SEQUENCE</scope>
    <source>
        <strain evidence="1">DUCC20226</strain>
    </source>
</reference>
<accession>A0AAD9SRJ8</accession>
<sequence>MASTPVFQVITPNDSEQQPSYPTRSVFLAGPTEIAWREGFIAALKQRITTTSLTIFDPFQPKWDSTWKEDVDVDPRFKAQVEWELGSQDRATVVAVFFHGDSKAPVSLLELGLCARSGKAVVGCEPGYWKRGNVQAVCRRYGVPLADSLGGLVAIAAEKLKESKA</sequence>
<dbReference type="AlphaFoldDB" id="A0AAD9SRJ8"/>
<name>A0AAD9SRJ8_PHOAM</name>
<protein>
    <recommendedName>
        <fullName evidence="3">Nucleoside 2-deoxyribosyltransferase domain-containing protein</fullName>
    </recommendedName>
</protein>
<dbReference type="EMBL" id="JAUJFL010000001">
    <property type="protein sequence ID" value="KAK2614454.1"/>
    <property type="molecule type" value="Genomic_DNA"/>
</dbReference>
<evidence type="ECO:0000313" key="2">
    <source>
        <dbReference type="Proteomes" id="UP001265746"/>
    </source>
</evidence>
<comment type="caution">
    <text evidence="1">The sequence shown here is derived from an EMBL/GenBank/DDBJ whole genome shotgun (WGS) entry which is preliminary data.</text>
</comment>
<dbReference type="Proteomes" id="UP001265746">
    <property type="component" value="Unassembled WGS sequence"/>
</dbReference>
<evidence type="ECO:0000313" key="1">
    <source>
        <dbReference type="EMBL" id="KAK2614454.1"/>
    </source>
</evidence>
<dbReference type="Gene3D" id="3.40.50.450">
    <property type="match status" value="1"/>
</dbReference>